<dbReference type="RefSeq" id="WP_185258805.1">
    <property type="nucleotide sequence ID" value="NZ_AP023368.1"/>
</dbReference>
<keyword evidence="2" id="KW-0479">Metal-binding</keyword>
<dbReference type="Pfam" id="PF12831">
    <property type="entry name" value="FAD_oxidored"/>
    <property type="match status" value="1"/>
</dbReference>
<dbReference type="Gene3D" id="2.60.120.260">
    <property type="entry name" value="Galactose-binding domain-like"/>
    <property type="match status" value="1"/>
</dbReference>
<dbReference type="GO" id="GO:0046872">
    <property type="term" value="F:metal ion binding"/>
    <property type="evidence" value="ECO:0007669"/>
    <property type="project" value="UniProtKB-KW"/>
</dbReference>
<keyword evidence="6" id="KW-0812">Transmembrane</keyword>
<keyword evidence="1" id="KW-0004">4Fe-4S</keyword>
<dbReference type="Proteomes" id="UP000515703">
    <property type="component" value="Chromosome"/>
</dbReference>
<evidence type="ECO:0000313" key="7">
    <source>
        <dbReference type="EMBL" id="BCJ98478.1"/>
    </source>
</evidence>
<reference evidence="7 8" key="1">
    <citation type="submission" date="2020-08" db="EMBL/GenBank/DDBJ databases">
        <title>Draft genome sequencing of an Anaerocolumna strain isolated from anoxic soil subjected to BSD treatment.</title>
        <authorList>
            <person name="Uek A."/>
            <person name="Tonouchi A."/>
        </authorList>
    </citation>
    <scope>NUCLEOTIDE SEQUENCE [LARGE SCALE GENOMIC DNA]</scope>
    <source>
        <strain evidence="7 8">CTTW</strain>
    </source>
</reference>
<proteinExistence type="predicted"/>
<evidence type="ECO:0000256" key="5">
    <source>
        <dbReference type="ARBA" id="ARBA00023014"/>
    </source>
</evidence>
<evidence type="ECO:0000256" key="1">
    <source>
        <dbReference type="ARBA" id="ARBA00022485"/>
    </source>
</evidence>
<dbReference type="EMBL" id="AP023368">
    <property type="protein sequence ID" value="BCJ98478.1"/>
    <property type="molecule type" value="Genomic_DNA"/>
</dbReference>
<dbReference type="PANTHER" id="PTHR43498">
    <property type="entry name" value="FERREDOXIN:COB-COM HETERODISULFIDE REDUCTASE SUBUNIT A"/>
    <property type="match status" value="1"/>
</dbReference>
<dbReference type="Gene3D" id="3.50.50.60">
    <property type="entry name" value="FAD/NAD(P)-binding domain"/>
    <property type="match status" value="1"/>
</dbReference>
<dbReference type="InterPro" id="IPR039650">
    <property type="entry name" value="HdrA-like"/>
</dbReference>
<dbReference type="InterPro" id="IPR008979">
    <property type="entry name" value="Galactose-bd-like_sf"/>
</dbReference>
<protein>
    <recommendedName>
        <fullName evidence="9">FAD-dependent oxidoreductase</fullName>
    </recommendedName>
</protein>
<reference evidence="7 8" key="2">
    <citation type="submission" date="2020-08" db="EMBL/GenBank/DDBJ databases">
        <authorList>
            <person name="Ueki A."/>
            <person name="Tonouchi A."/>
        </authorList>
    </citation>
    <scope>NUCLEOTIDE SEQUENCE [LARGE SCALE GENOMIC DNA]</scope>
    <source>
        <strain evidence="7 8">CTTW</strain>
    </source>
</reference>
<organism evidence="7 8">
    <name type="scientific">Anaerocolumna chitinilytica</name>
    <dbReference type="NCBI Taxonomy" id="1727145"/>
    <lineage>
        <taxon>Bacteria</taxon>
        <taxon>Bacillati</taxon>
        <taxon>Bacillota</taxon>
        <taxon>Clostridia</taxon>
        <taxon>Lachnospirales</taxon>
        <taxon>Lachnospiraceae</taxon>
        <taxon>Anaerocolumna</taxon>
    </lineage>
</organism>
<dbReference type="AlphaFoldDB" id="A0A7I8DJ08"/>
<dbReference type="KEGG" id="acht:bsdcttw_15190"/>
<feature type="transmembrane region" description="Helical" evidence="6">
    <location>
        <begin position="12"/>
        <end position="29"/>
    </location>
</feature>
<keyword evidence="6" id="KW-0472">Membrane</keyword>
<evidence type="ECO:0000256" key="4">
    <source>
        <dbReference type="ARBA" id="ARBA00023004"/>
    </source>
</evidence>
<keyword evidence="4" id="KW-0408">Iron</keyword>
<keyword evidence="5" id="KW-0411">Iron-sulfur</keyword>
<sequence length="589" mass="65997">MSKKAISKKYDIVIVGGGMSGVCAAISAARHNAKTALIQNRPVLGGNASSEIRMHICGADSHGKRPDSRETGIIEELLLENRKRNPQHSFSIFDTVLWEKCRFQEGLDLYLNTHMTEVITEKDKIKKITANQLTTEKIFDIEANIFVDATGDGTLSYLAGAGYMCGREGKSVFGERFAPYESDSVTMGNTLLFKAVDFGKSVPFEKPFWANSYTEEDLKFRDHDEITYGYWWIELGGDSLDIVADGEVIRDDLLKAVYGVWDHIKNNGDHKADNFVLDWVGFLPGKRESRRIIGDYILKEPDLLEGRIFEDAVAYGGWPMDMHVAGGLKTKLQPTDYIHLDKIYTIPYRSLYSKDIKNLMLAGRAISSSHMAFGSNRVMATCSVVGQAVGTAGAIAIEKGLSPAEVSLYIKELQQKLIKDDCYIPGFKNEDESDIAKTAIISCSSAIEEGNCENVINGISRKVKEQSNCWISEEIASGGEWLSLVFNSAVNVKEIHLKFDSNLSKEIMLSMSHRTNLNQVPGIPPELVKDYEINYYLNGKKIYTEKVSDNYYRLKIHKLENPLECDKITVKVLATNGDKYARIFEIRVY</sequence>
<evidence type="ECO:0000256" key="3">
    <source>
        <dbReference type="ARBA" id="ARBA00023002"/>
    </source>
</evidence>
<dbReference type="GO" id="GO:0016491">
    <property type="term" value="F:oxidoreductase activity"/>
    <property type="evidence" value="ECO:0007669"/>
    <property type="project" value="UniProtKB-KW"/>
</dbReference>
<evidence type="ECO:0000256" key="2">
    <source>
        <dbReference type="ARBA" id="ARBA00022723"/>
    </source>
</evidence>
<dbReference type="PANTHER" id="PTHR43498:SF1">
    <property type="entry name" value="COB--COM HETERODISULFIDE REDUCTASE IRON-SULFUR SUBUNIT A"/>
    <property type="match status" value="1"/>
</dbReference>
<accession>A0A7I8DJ08</accession>
<dbReference type="InterPro" id="IPR036188">
    <property type="entry name" value="FAD/NAD-bd_sf"/>
</dbReference>
<evidence type="ECO:0000313" key="8">
    <source>
        <dbReference type="Proteomes" id="UP000515703"/>
    </source>
</evidence>
<keyword evidence="3" id="KW-0560">Oxidoreductase</keyword>
<keyword evidence="8" id="KW-1185">Reference proteome</keyword>
<name>A0A7I8DJ08_9FIRM</name>
<keyword evidence="6" id="KW-1133">Transmembrane helix</keyword>
<evidence type="ECO:0000256" key="6">
    <source>
        <dbReference type="SAM" id="Phobius"/>
    </source>
</evidence>
<dbReference type="SUPFAM" id="SSF49785">
    <property type="entry name" value="Galactose-binding domain-like"/>
    <property type="match status" value="1"/>
</dbReference>
<dbReference type="GO" id="GO:0051539">
    <property type="term" value="F:4 iron, 4 sulfur cluster binding"/>
    <property type="evidence" value="ECO:0007669"/>
    <property type="project" value="UniProtKB-KW"/>
</dbReference>
<evidence type="ECO:0008006" key="9">
    <source>
        <dbReference type="Google" id="ProtNLM"/>
    </source>
</evidence>
<dbReference type="SUPFAM" id="SSF51905">
    <property type="entry name" value="FAD/NAD(P)-binding domain"/>
    <property type="match status" value="1"/>
</dbReference>
<gene>
    <name evidence="7" type="ORF">bsdcttw_15190</name>
</gene>